<dbReference type="EMBL" id="CP108253">
    <property type="protein sequence ID" value="WTU39606.1"/>
    <property type="molecule type" value="Genomic_DNA"/>
</dbReference>
<sequence>MIDQAITGWLASAHAVPAQARREFDVGVALLRTGAVFDAIRLPAPVVHAAAGSSMPEVVGAFLAEGLKGGAVIHDAYGVGVWYYALVPPRTYAHWRVPGVECLTPGTWLGVPRLDLLSRPGPYWALPPRAVGNVCDARAVAALVLRGRDRLVVVPAAERML</sequence>
<accession>A0AAU2GV18</accession>
<protein>
    <submittedName>
        <fullName evidence="1">Uncharacterized protein</fullName>
    </submittedName>
</protein>
<reference evidence="1" key="1">
    <citation type="submission" date="2022-10" db="EMBL/GenBank/DDBJ databases">
        <title>The complete genomes of actinobacterial strains from the NBC collection.</title>
        <authorList>
            <person name="Joergensen T.S."/>
            <person name="Alvarez Arevalo M."/>
            <person name="Sterndorff E.B."/>
            <person name="Faurdal D."/>
            <person name="Vuksanovic O."/>
            <person name="Mourched A.-S."/>
            <person name="Charusanti P."/>
            <person name="Shaw S."/>
            <person name="Blin K."/>
            <person name="Weber T."/>
        </authorList>
    </citation>
    <scope>NUCLEOTIDE SEQUENCE</scope>
    <source>
        <strain evidence="1">NBC_00060</strain>
    </source>
</reference>
<dbReference type="AlphaFoldDB" id="A0AAU2GV18"/>
<gene>
    <name evidence="1" type="ORF">OHV25_08485</name>
</gene>
<organism evidence="1">
    <name type="scientific">Streptomyces sp. NBC_00060</name>
    <dbReference type="NCBI Taxonomy" id="2975636"/>
    <lineage>
        <taxon>Bacteria</taxon>
        <taxon>Bacillati</taxon>
        <taxon>Actinomycetota</taxon>
        <taxon>Actinomycetes</taxon>
        <taxon>Kitasatosporales</taxon>
        <taxon>Streptomycetaceae</taxon>
        <taxon>Streptomyces</taxon>
    </lineage>
</organism>
<proteinExistence type="predicted"/>
<evidence type="ECO:0000313" key="1">
    <source>
        <dbReference type="EMBL" id="WTU39606.1"/>
    </source>
</evidence>
<name>A0AAU2GV18_9ACTN</name>